<keyword evidence="2 5" id="KW-0645">Protease</keyword>
<keyword evidence="3 5" id="KW-0378">Hydrolase</keyword>
<dbReference type="GO" id="GO:0006508">
    <property type="term" value="P:proteolysis"/>
    <property type="evidence" value="ECO:0007669"/>
    <property type="project" value="UniProtKB-KW"/>
</dbReference>
<evidence type="ECO:0000256" key="3">
    <source>
        <dbReference type="ARBA" id="ARBA00022801"/>
    </source>
</evidence>
<evidence type="ECO:0000256" key="1">
    <source>
        <dbReference type="ARBA" id="ARBA00011073"/>
    </source>
</evidence>
<feature type="domain" description="Peptidase S8/S53" evidence="6">
    <location>
        <begin position="161"/>
        <end position="413"/>
    </location>
</feature>
<keyword evidence="8" id="KW-1185">Reference proteome</keyword>
<dbReference type="PATRIC" id="fig|1386089.3.peg.1620"/>
<dbReference type="PANTHER" id="PTHR43806:SF11">
    <property type="entry name" value="CEREVISIN-RELATED"/>
    <property type="match status" value="1"/>
</dbReference>
<gene>
    <name evidence="7" type="ORF">N865_06935</name>
</gene>
<dbReference type="GO" id="GO:0004252">
    <property type="term" value="F:serine-type endopeptidase activity"/>
    <property type="evidence" value="ECO:0007669"/>
    <property type="project" value="UniProtKB-UniRule"/>
</dbReference>
<evidence type="ECO:0000256" key="4">
    <source>
        <dbReference type="ARBA" id="ARBA00022825"/>
    </source>
</evidence>
<dbReference type="InterPro" id="IPR050131">
    <property type="entry name" value="Peptidase_S8_subtilisin-like"/>
</dbReference>
<accession>W9GBA3</accession>
<evidence type="ECO:0000313" key="8">
    <source>
        <dbReference type="Proteomes" id="UP000019489"/>
    </source>
</evidence>
<sequence length="430" mass="44667">MEAIMPEVNSPQRLSEQIRQIRAAFARQGVSINTFPPGAPAGQAEFLFRPDRVLARADRAVDVTPQLNTRLGPANVSRHDPIPGLSAFSVSSRSAAEMLQLVDDVNAAVPDPRGPVVAIDHVLHITSASCCPATEPELVGGHDLTTPPDPVPPVNPDAAAGGGVKVAVIDTGLLSGVVQLHSWLRNAPKVDGEPEDPDPILSSHYRGHGTFVAGVLRAMAPKAEVYVHALMSSGGAICESDLVPRLVAALDTGPHFISMSAGTRTTAANVLLGLQVFRDDHLSHTNTILVCAAGNDGDGGPFAPASLGWPEAVAVGALDADGSLAVYSNRGPVGPGDWVDVYARGSDVVNAYPNGAYTYTEPPSVPPKVVQFVNGMAKWSGTSFSTPLVSGLFAAWLSANPGKQPKDAWAALKIVADANAPLHAGRPALP</sequence>
<dbReference type="Pfam" id="PF00082">
    <property type="entry name" value="Peptidase_S8"/>
    <property type="match status" value="1"/>
</dbReference>
<dbReference type="InterPro" id="IPR015500">
    <property type="entry name" value="Peptidase_S8_subtilisin-rel"/>
</dbReference>
<feature type="active site" description="Charge relay system" evidence="5">
    <location>
        <position position="170"/>
    </location>
</feature>
<keyword evidence="4 5" id="KW-0720">Serine protease</keyword>
<evidence type="ECO:0000256" key="2">
    <source>
        <dbReference type="ARBA" id="ARBA00022670"/>
    </source>
</evidence>
<feature type="active site" description="Charge relay system" evidence="5">
    <location>
        <position position="383"/>
    </location>
</feature>
<dbReference type="EMBL" id="AWSA01000014">
    <property type="protein sequence ID" value="EWT02098.1"/>
    <property type="molecule type" value="Genomic_DNA"/>
</dbReference>
<dbReference type="Proteomes" id="UP000019489">
    <property type="component" value="Unassembled WGS sequence"/>
</dbReference>
<dbReference type="InterPro" id="IPR000209">
    <property type="entry name" value="Peptidase_S8/S53_dom"/>
</dbReference>
<evidence type="ECO:0000313" key="7">
    <source>
        <dbReference type="EMBL" id="EWT02098.1"/>
    </source>
</evidence>
<reference evidence="7 8" key="1">
    <citation type="submission" date="2013-08" db="EMBL/GenBank/DDBJ databases">
        <title>Intrasporangium oryzae NRRL B-24470.</title>
        <authorList>
            <person name="Liu H."/>
            <person name="Wang G."/>
        </authorList>
    </citation>
    <scope>NUCLEOTIDE SEQUENCE [LARGE SCALE GENOMIC DNA]</scope>
    <source>
        <strain evidence="7 8">NRRL B-24470</strain>
    </source>
</reference>
<dbReference type="InterPro" id="IPR036852">
    <property type="entry name" value="Peptidase_S8/S53_dom_sf"/>
</dbReference>
<protein>
    <recommendedName>
        <fullName evidence="6">Peptidase S8/S53 domain-containing protein</fullName>
    </recommendedName>
</protein>
<dbReference type="STRING" id="1386089.N865_06935"/>
<dbReference type="PRINTS" id="PR00723">
    <property type="entry name" value="SUBTILISIN"/>
</dbReference>
<dbReference type="PANTHER" id="PTHR43806">
    <property type="entry name" value="PEPTIDASE S8"/>
    <property type="match status" value="1"/>
</dbReference>
<evidence type="ECO:0000256" key="5">
    <source>
        <dbReference type="PROSITE-ProRule" id="PRU01240"/>
    </source>
</evidence>
<comment type="similarity">
    <text evidence="1 5">Belongs to the peptidase S8 family.</text>
</comment>
<evidence type="ECO:0000259" key="6">
    <source>
        <dbReference type="Pfam" id="PF00082"/>
    </source>
</evidence>
<dbReference type="PROSITE" id="PS51892">
    <property type="entry name" value="SUBTILASE"/>
    <property type="match status" value="1"/>
</dbReference>
<proteinExistence type="inferred from homology"/>
<name>W9GBA3_9MICO</name>
<dbReference type="AlphaFoldDB" id="W9GBA3"/>
<comment type="caution">
    <text evidence="7">The sequence shown here is derived from an EMBL/GenBank/DDBJ whole genome shotgun (WGS) entry which is preliminary data.</text>
</comment>
<dbReference type="Gene3D" id="3.40.50.200">
    <property type="entry name" value="Peptidase S8/S53 domain"/>
    <property type="match status" value="1"/>
</dbReference>
<feature type="active site" description="Charge relay system" evidence="5">
    <location>
        <position position="208"/>
    </location>
</feature>
<dbReference type="SUPFAM" id="SSF52743">
    <property type="entry name" value="Subtilisin-like"/>
    <property type="match status" value="1"/>
</dbReference>
<dbReference type="PROSITE" id="PS00138">
    <property type="entry name" value="SUBTILASE_SER"/>
    <property type="match status" value="1"/>
</dbReference>
<organism evidence="7 8">
    <name type="scientific">Intrasporangium oryzae NRRL B-24470</name>
    <dbReference type="NCBI Taxonomy" id="1386089"/>
    <lineage>
        <taxon>Bacteria</taxon>
        <taxon>Bacillati</taxon>
        <taxon>Actinomycetota</taxon>
        <taxon>Actinomycetes</taxon>
        <taxon>Micrococcales</taxon>
        <taxon>Intrasporangiaceae</taxon>
        <taxon>Intrasporangium</taxon>
    </lineage>
</organism>
<dbReference type="eggNOG" id="COG1404">
    <property type="taxonomic scope" value="Bacteria"/>
</dbReference>
<dbReference type="InterPro" id="IPR023828">
    <property type="entry name" value="Peptidase_S8_Ser-AS"/>
</dbReference>